<dbReference type="PANTHER" id="PTHR19861">
    <property type="entry name" value="WD40 REPEAT PROTEIN SWD2"/>
    <property type="match status" value="1"/>
</dbReference>
<name>A0A2H6KC93_9APIC</name>
<evidence type="ECO:0000256" key="1">
    <source>
        <dbReference type="ARBA" id="ARBA00004123"/>
    </source>
</evidence>
<sequence>MEDLSQKTKLDDSIINSFAVTLAFKDRFSVTNGMDWDSSGEFMVTSSQDRTVYLYSVNKAGLTNVLQSKKHGVSAVRFTHEGPRQIVCSSSRDTPAASVKLWDTLENRYVKSFPLTSPARRGRAISPHPSRDLMLISTCDTCLLYTYDNSSPLASYNGASMIGAFDPLGLTFAICDSTPNRKCLSLYDMSKYQVPFATFDLGKVLLKFEEVVVSTGSRL</sequence>
<keyword evidence="5" id="KW-0539">Nucleus</keyword>
<dbReference type="GO" id="GO:0048188">
    <property type="term" value="C:Set1C/COMPASS complex"/>
    <property type="evidence" value="ECO:0007669"/>
    <property type="project" value="TreeGrafter"/>
</dbReference>
<dbReference type="GO" id="GO:0016070">
    <property type="term" value="P:RNA metabolic process"/>
    <property type="evidence" value="ECO:0007669"/>
    <property type="project" value="UniProtKB-ARBA"/>
</dbReference>
<dbReference type="OrthoDB" id="27537at2759"/>
<proteinExistence type="inferred from homology"/>
<evidence type="ECO:0000256" key="2">
    <source>
        <dbReference type="ARBA" id="ARBA00005616"/>
    </source>
</evidence>
<dbReference type="InterPro" id="IPR001680">
    <property type="entry name" value="WD40_rpt"/>
</dbReference>
<organism evidence="6 7">
    <name type="scientific">Babesia ovata</name>
    <dbReference type="NCBI Taxonomy" id="189622"/>
    <lineage>
        <taxon>Eukaryota</taxon>
        <taxon>Sar</taxon>
        <taxon>Alveolata</taxon>
        <taxon>Apicomplexa</taxon>
        <taxon>Aconoidasida</taxon>
        <taxon>Piroplasmida</taxon>
        <taxon>Babesiidae</taxon>
        <taxon>Babesia</taxon>
    </lineage>
</organism>
<comment type="caution">
    <text evidence="6">The sequence shown here is derived from an EMBL/GenBank/DDBJ whole genome shotgun (WGS) entry which is preliminary data.</text>
</comment>
<dbReference type="InterPro" id="IPR037867">
    <property type="entry name" value="Swd2/WDR82"/>
</dbReference>
<dbReference type="PANTHER" id="PTHR19861:SF0">
    <property type="entry name" value="WD REPEAT-CONTAINING PROTEIN 82"/>
    <property type="match status" value="1"/>
</dbReference>
<evidence type="ECO:0000256" key="3">
    <source>
        <dbReference type="ARBA" id="ARBA00022574"/>
    </source>
</evidence>
<evidence type="ECO:0000313" key="6">
    <source>
        <dbReference type="EMBL" id="GBE60607.1"/>
    </source>
</evidence>
<dbReference type="AlphaFoldDB" id="A0A2H6KC93"/>
<comment type="similarity">
    <text evidence="2">Belongs to the WD repeat SWD2 family.</text>
</comment>
<protein>
    <submittedName>
        <fullName evidence="6">Uncharacterized protein</fullName>
    </submittedName>
</protein>
<dbReference type="VEuPathDB" id="PiroplasmaDB:BOVATA_021000"/>
<gene>
    <name evidence="6" type="ORF">BOVATA_021000</name>
</gene>
<dbReference type="InterPro" id="IPR036322">
    <property type="entry name" value="WD40_repeat_dom_sf"/>
</dbReference>
<comment type="subcellular location">
    <subcellularLocation>
        <location evidence="1">Nucleus</location>
    </subcellularLocation>
</comment>
<dbReference type="RefSeq" id="XP_028866850.1">
    <property type="nucleotide sequence ID" value="XM_029011017.1"/>
</dbReference>
<keyword evidence="3" id="KW-0853">WD repeat</keyword>
<evidence type="ECO:0000256" key="4">
    <source>
        <dbReference type="ARBA" id="ARBA00022737"/>
    </source>
</evidence>
<reference evidence="6 7" key="1">
    <citation type="journal article" date="2017" name="BMC Genomics">
        <title>Whole-genome assembly of Babesia ovata and comparative genomics between closely related pathogens.</title>
        <authorList>
            <person name="Yamagishi J."/>
            <person name="Asada M."/>
            <person name="Hakimi H."/>
            <person name="Tanaka T.Q."/>
            <person name="Sugimoto C."/>
            <person name="Kawazu S."/>
        </authorList>
    </citation>
    <scope>NUCLEOTIDE SEQUENCE [LARGE SCALE GENOMIC DNA]</scope>
    <source>
        <strain evidence="6 7">Miyake</strain>
    </source>
</reference>
<keyword evidence="7" id="KW-1185">Reference proteome</keyword>
<dbReference type="InterPro" id="IPR015943">
    <property type="entry name" value="WD40/YVTN_repeat-like_dom_sf"/>
</dbReference>
<dbReference type="SUPFAM" id="SSF50978">
    <property type="entry name" value="WD40 repeat-like"/>
    <property type="match status" value="1"/>
</dbReference>
<evidence type="ECO:0000313" key="7">
    <source>
        <dbReference type="Proteomes" id="UP000236319"/>
    </source>
</evidence>
<dbReference type="SMART" id="SM00320">
    <property type="entry name" value="WD40"/>
    <property type="match status" value="2"/>
</dbReference>
<keyword evidence="4" id="KW-0677">Repeat</keyword>
<accession>A0A2H6KC93</accession>
<evidence type="ECO:0000256" key="5">
    <source>
        <dbReference type="ARBA" id="ARBA00023242"/>
    </source>
</evidence>
<dbReference type="EMBL" id="BDSA01000002">
    <property type="protein sequence ID" value="GBE60607.1"/>
    <property type="molecule type" value="Genomic_DNA"/>
</dbReference>
<dbReference type="GeneID" id="39874377"/>
<dbReference type="Proteomes" id="UP000236319">
    <property type="component" value="Unassembled WGS sequence"/>
</dbReference>
<dbReference type="GO" id="GO:0003682">
    <property type="term" value="F:chromatin binding"/>
    <property type="evidence" value="ECO:0007669"/>
    <property type="project" value="TreeGrafter"/>
</dbReference>
<dbReference type="Gene3D" id="2.130.10.10">
    <property type="entry name" value="YVTN repeat-like/Quinoprotein amine dehydrogenase"/>
    <property type="match status" value="1"/>
</dbReference>